<dbReference type="EMBL" id="AP023096">
    <property type="protein sequence ID" value="BCE68245.1"/>
    <property type="molecule type" value="Genomic_DNA"/>
</dbReference>
<gene>
    <name evidence="1" type="ORF">XF5B_70740</name>
    <name evidence="2" type="ORF">XF6B_70440</name>
</gene>
<evidence type="ECO:0000313" key="1">
    <source>
        <dbReference type="EMBL" id="BCE59562.1"/>
    </source>
</evidence>
<sequence length="177" mass="20174">MALKVFSINGAADLLEKDRATLVRALRHVPPDEYQGGQPRWRMPTIIDALATRPQARREIGKFRDRYSIGRSRPLDGMRVIFEKKIALMSAERSRDKRRAMAVALAPLLQEYQTTYLDIGRSLRIVGDDVLSARAELIWSEMMDEVSEAAEWPRHGDDFFIKMIEAMRPGADDDEAA</sequence>
<accession>A0A810A3N1</accession>
<protein>
    <submittedName>
        <fullName evidence="1">Uncharacterized protein</fullName>
    </submittedName>
</protein>
<organism evidence="1">
    <name type="scientific">Bradyrhizobium diazoefficiens</name>
    <dbReference type="NCBI Taxonomy" id="1355477"/>
    <lineage>
        <taxon>Bacteria</taxon>
        <taxon>Pseudomonadati</taxon>
        <taxon>Pseudomonadota</taxon>
        <taxon>Alphaproteobacteria</taxon>
        <taxon>Hyphomicrobiales</taxon>
        <taxon>Nitrobacteraceae</taxon>
        <taxon>Bradyrhizobium</taxon>
    </lineage>
</organism>
<reference evidence="1" key="1">
    <citation type="submission" date="2020-05" db="EMBL/GenBank/DDBJ databases">
        <title>Complete genome sequence of Bradyrhizobium diazoefficiens XF5 isolated from soybean nodule.</title>
        <authorList>
            <person name="Noda R."/>
            <person name="Kakizaki K."/>
            <person name="Minamisawa K."/>
        </authorList>
    </citation>
    <scope>NUCLEOTIDE SEQUENCE</scope>
    <source>
        <strain evidence="1">XF5</strain>
    </source>
</reference>
<dbReference type="EMBL" id="AP023095">
    <property type="protein sequence ID" value="BCE59562.1"/>
    <property type="molecule type" value="Genomic_DNA"/>
</dbReference>
<dbReference type="RefSeq" id="WP_182869445.1">
    <property type="nucleotide sequence ID" value="NZ_AP022638.1"/>
</dbReference>
<proteinExistence type="predicted"/>
<name>A0A810A3N1_9BRAD</name>
<reference evidence="2" key="2">
    <citation type="submission" date="2020-05" db="EMBL/GenBank/DDBJ databases">
        <title>Complete genome sequence of Bradyrhizobium diazoefficiens XF6 isolated from soybean nodule.</title>
        <authorList>
            <person name="Noda R."/>
            <person name="Kakizaki K."/>
            <person name="Minamisawa K."/>
        </authorList>
    </citation>
    <scope>NUCLEOTIDE SEQUENCE</scope>
    <source>
        <strain evidence="2">XF6</strain>
    </source>
</reference>
<dbReference type="AlphaFoldDB" id="A0A810A3N1"/>
<evidence type="ECO:0000313" key="2">
    <source>
        <dbReference type="EMBL" id="BCE68245.1"/>
    </source>
</evidence>